<evidence type="ECO:0000256" key="1">
    <source>
        <dbReference type="ARBA" id="ARBA00003365"/>
    </source>
</evidence>
<evidence type="ECO:0000256" key="6">
    <source>
        <dbReference type="ARBA" id="ARBA00023141"/>
    </source>
</evidence>
<dbReference type="RefSeq" id="WP_105330311.1">
    <property type="nucleotide sequence ID" value="NZ_PUHY01000010.1"/>
</dbReference>
<dbReference type="OrthoDB" id="9804578at2"/>
<evidence type="ECO:0000256" key="3">
    <source>
        <dbReference type="ARBA" id="ARBA00011270"/>
    </source>
</evidence>
<dbReference type="GO" id="GO:0005829">
    <property type="term" value="C:cytosol"/>
    <property type="evidence" value="ECO:0007669"/>
    <property type="project" value="TreeGrafter"/>
</dbReference>
<comment type="similarity">
    <text evidence="9 10">Belongs to the TrpA family.</text>
</comment>
<dbReference type="PANTHER" id="PTHR43406:SF1">
    <property type="entry name" value="TRYPTOPHAN SYNTHASE ALPHA CHAIN, CHLOROPLASTIC"/>
    <property type="match status" value="1"/>
</dbReference>
<feature type="active site" description="Proton acceptor" evidence="9">
    <location>
        <position position="60"/>
    </location>
</feature>
<name>A0A2S8FR95_9BACT</name>
<keyword evidence="7 9" id="KW-0456">Lyase</keyword>
<comment type="subunit">
    <text evidence="3 9">Tetramer of two alpha and two beta chains.</text>
</comment>
<dbReference type="Pfam" id="PF00290">
    <property type="entry name" value="Trp_syntA"/>
    <property type="match status" value="1"/>
</dbReference>
<organism evidence="11 12">
    <name type="scientific">Blastopirellula marina</name>
    <dbReference type="NCBI Taxonomy" id="124"/>
    <lineage>
        <taxon>Bacteria</taxon>
        <taxon>Pseudomonadati</taxon>
        <taxon>Planctomycetota</taxon>
        <taxon>Planctomycetia</taxon>
        <taxon>Pirellulales</taxon>
        <taxon>Pirellulaceae</taxon>
        <taxon>Blastopirellula</taxon>
    </lineage>
</organism>
<dbReference type="HAMAP" id="MF_00131">
    <property type="entry name" value="Trp_synth_alpha"/>
    <property type="match status" value="1"/>
</dbReference>
<evidence type="ECO:0000256" key="5">
    <source>
        <dbReference type="ARBA" id="ARBA00022822"/>
    </source>
</evidence>
<gene>
    <name evidence="9" type="primary">trpA</name>
    <name evidence="11" type="ORF">C5Y83_13790</name>
</gene>
<evidence type="ECO:0000256" key="4">
    <source>
        <dbReference type="ARBA" id="ARBA00022605"/>
    </source>
</evidence>
<reference evidence="11 12" key="1">
    <citation type="submission" date="2018-02" db="EMBL/GenBank/DDBJ databases">
        <title>Comparative genomes isolates from brazilian mangrove.</title>
        <authorList>
            <person name="Araujo J.E."/>
            <person name="Taketani R.G."/>
            <person name="Silva M.C.P."/>
            <person name="Loureco M.V."/>
            <person name="Andreote F.D."/>
        </authorList>
    </citation>
    <scope>NUCLEOTIDE SEQUENCE [LARGE SCALE GENOMIC DNA]</scope>
    <source>
        <strain evidence="11 12">Hex-1 MGV</strain>
    </source>
</reference>
<comment type="catalytic activity">
    <reaction evidence="8 9">
        <text>(1S,2R)-1-C-(indol-3-yl)glycerol 3-phosphate + L-serine = D-glyceraldehyde 3-phosphate + L-tryptophan + H2O</text>
        <dbReference type="Rhea" id="RHEA:10532"/>
        <dbReference type="ChEBI" id="CHEBI:15377"/>
        <dbReference type="ChEBI" id="CHEBI:33384"/>
        <dbReference type="ChEBI" id="CHEBI:57912"/>
        <dbReference type="ChEBI" id="CHEBI:58866"/>
        <dbReference type="ChEBI" id="CHEBI:59776"/>
        <dbReference type="EC" id="4.2.1.20"/>
    </reaction>
</comment>
<feature type="active site" description="Proton acceptor" evidence="9">
    <location>
        <position position="49"/>
    </location>
</feature>
<dbReference type="EC" id="4.2.1.20" evidence="9"/>
<dbReference type="FunFam" id="3.20.20.70:FF:000037">
    <property type="entry name" value="Tryptophan synthase alpha chain"/>
    <property type="match status" value="1"/>
</dbReference>
<sequence length="267" mass="28786">MSAVDRAFEALRQQNKKALVPFVTAGDPSLEITAAALQELGKRGATVCEVGIPYSDPIADGPVIQASYTRALDKKIKLKTILDTIGQVTPSLPCPVVTMISYAIIHRHGPEKYLDIAQAAGVSGAIVPDLLVEESEKFAELCKERDFSLIQLITPTTSKERAKRILETSTGFVYYVSVAGITGERTELPPTIVENVNWLKSQTDLPICIGFGINKPEHIHMLKDACDGVIVGSAIVRRLCEAESKPVAEVIQGVGDYADTLLDALNG</sequence>
<comment type="caution">
    <text evidence="11">The sequence shown here is derived from an EMBL/GenBank/DDBJ whole genome shotgun (WGS) entry which is preliminary data.</text>
</comment>
<dbReference type="GO" id="GO:0004834">
    <property type="term" value="F:tryptophan synthase activity"/>
    <property type="evidence" value="ECO:0007669"/>
    <property type="project" value="UniProtKB-UniRule"/>
</dbReference>
<evidence type="ECO:0000256" key="2">
    <source>
        <dbReference type="ARBA" id="ARBA00004733"/>
    </source>
</evidence>
<accession>A0A2S8FR95</accession>
<proteinExistence type="inferred from homology"/>
<dbReference type="CDD" id="cd04724">
    <property type="entry name" value="Tryptophan_synthase_alpha"/>
    <property type="match status" value="1"/>
</dbReference>
<evidence type="ECO:0000256" key="9">
    <source>
        <dbReference type="HAMAP-Rule" id="MF_00131"/>
    </source>
</evidence>
<dbReference type="EMBL" id="PUHY01000010">
    <property type="protein sequence ID" value="PQO34580.1"/>
    <property type="molecule type" value="Genomic_DNA"/>
</dbReference>
<evidence type="ECO:0000256" key="10">
    <source>
        <dbReference type="RuleBase" id="RU003662"/>
    </source>
</evidence>
<dbReference type="SUPFAM" id="SSF51366">
    <property type="entry name" value="Ribulose-phoshate binding barrel"/>
    <property type="match status" value="1"/>
</dbReference>
<dbReference type="UniPathway" id="UPA00035">
    <property type="reaction ID" value="UER00044"/>
</dbReference>
<dbReference type="PANTHER" id="PTHR43406">
    <property type="entry name" value="TRYPTOPHAN SYNTHASE, ALPHA CHAIN"/>
    <property type="match status" value="1"/>
</dbReference>
<protein>
    <recommendedName>
        <fullName evidence="9">Tryptophan synthase alpha chain</fullName>
        <ecNumber evidence="9">4.2.1.20</ecNumber>
    </recommendedName>
</protein>
<comment type="pathway">
    <text evidence="2 9">Amino-acid biosynthesis; L-tryptophan biosynthesis; L-tryptophan from chorismate: step 5/5.</text>
</comment>
<evidence type="ECO:0000256" key="8">
    <source>
        <dbReference type="ARBA" id="ARBA00049047"/>
    </source>
</evidence>
<keyword evidence="4 9" id="KW-0028">Amino-acid biosynthesis</keyword>
<keyword evidence="6 9" id="KW-0057">Aromatic amino acid biosynthesis</keyword>
<keyword evidence="5 9" id="KW-0822">Tryptophan biosynthesis</keyword>
<dbReference type="Gene3D" id="3.20.20.70">
    <property type="entry name" value="Aldolase class I"/>
    <property type="match status" value="1"/>
</dbReference>
<dbReference type="NCBIfam" id="TIGR00262">
    <property type="entry name" value="trpA"/>
    <property type="match status" value="1"/>
</dbReference>
<dbReference type="Proteomes" id="UP000238322">
    <property type="component" value="Unassembled WGS sequence"/>
</dbReference>
<dbReference type="InterPro" id="IPR002028">
    <property type="entry name" value="Trp_synthase_suA"/>
</dbReference>
<comment type="function">
    <text evidence="1 9">The alpha subunit is responsible for the aldol cleavage of indoleglycerol phosphate to indole and glyceraldehyde 3-phosphate.</text>
</comment>
<dbReference type="InterPro" id="IPR011060">
    <property type="entry name" value="RibuloseP-bd_barrel"/>
</dbReference>
<evidence type="ECO:0000313" key="12">
    <source>
        <dbReference type="Proteomes" id="UP000238322"/>
    </source>
</evidence>
<evidence type="ECO:0000256" key="7">
    <source>
        <dbReference type="ARBA" id="ARBA00023239"/>
    </source>
</evidence>
<dbReference type="AlphaFoldDB" id="A0A2S8FR95"/>
<evidence type="ECO:0000313" key="11">
    <source>
        <dbReference type="EMBL" id="PQO34580.1"/>
    </source>
</evidence>
<dbReference type="InterPro" id="IPR013785">
    <property type="entry name" value="Aldolase_TIM"/>
</dbReference>